<dbReference type="AlphaFoldDB" id="A0A5D2FNW3"/>
<keyword evidence="2" id="KW-1185">Reference proteome</keyword>
<name>A0A5D2FNW3_GOSDA</name>
<organism evidence="1 2">
    <name type="scientific">Gossypium darwinii</name>
    <name type="common">Darwin's cotton</name>
    <name type="synonym">Gossypium barbadense var. darwinii</name>
    <dbReference type="NCBI Taxonomy" id="34276"/>
    <lineage>
        <taxon>Eukaryota</taxon>
        <taxon>Viridiplantae</taxon>
        <taxon>Streptophyta</taxon>
        <taxon>Embryophyta</taxon>
        <taxon>Tracheophyta</taxon>
        <taxon>Spermatophyta</taxon>
        <taxon>Magnoliopsida</taxon>
        <taxon>eudicotyledons</taxon>
        <taxon>Gunneridae</taxon>
        <taxon>Pentapetalae</taxon>
        <taxon>rosids</taxon>
        <taxon>malvids</taxon>
        <taxon>Malvales</taxon>
        <taxon>Malvaceae</taxon>
        <taxon>Malvoideae</taxon>
        <taxon>Gossypium</taxon>
    </lineage>
</organism>
<protein>
    <submittedName>
        <fullName evidence="1">Uncharacterized protein</fullName>
    </submittedName>
</protein>
<reference evidence="1 2" key="1">
    <citation type="submission" date="2019-06" db="EMBL/GenBank/DDBJ databases">
        <title>WGS assembly of Gossypium darwinii.</title>
        <authorList>
            <person name="Chen Z.J."/>
            <person name="Sreedasyam A."/>
            <person name="Ando A."/>
            <person name="Song Q."/>
            <person name="De L."/>
            <person name="Hulse-Kemp A."/>
            <person name="Ding M."/>
            <person name="Ye W."/>
            <person name="Kirkbride R."/>
            <person name="Jenkins J."/>
            <person name="Plott C."/>
            <person name="Lovell J."/>
            <person name="Lin Y.-M."/>
            <person name="Vaughn R."/>
            <person name="Liu B."/>
            <person name="Li W."/>
            <person name="Simpson S."/>
            <person name="Scheffler B."/>
            <person name="Saski C."/>
            <person name="Grover C."/>
            <person name="Hu G."/>
            <person name="Conover J."/>
            <person name="Carlson J."/>
            <person name="Shu S."/>
            <person name="Boston L."/>
            <person name="Williams M."/>
            <person name="Peterson D."/>
            <person name="Mcgee K."/>
            <person name="Jones D."/>
            <person name="Wendel J."/>
            <person name="Stelly D."/>
            <person name="Grimwood J."/>
            <person name="Schmutz J."/>
        </authorList>
    </citation>
    <scope>NUCLEOTIDE SEQUENCE [LARGE SCALE GENOMIC DNA]</scope>
    <source>
        <strain evidence="1">1808015.09</strain>
    </source>
</reference>
<gene>
    <name evidence="1" type="ORF">ES288_A08G234500v1</name>
</gene>
<sequence length="55" mass="6374">MAICHSSQVAKQIPIRFKGFDPVLRGCARGSSALLRLHLRRRSAEWIQVRAWVYH</sequence>
<evidence type="ECO:0000313" key="2">
    <source>
        <dbReference type="Proteomes" id="UP000323506"/>
    </source>
</evidence>
<proteinExistence type="predicted"/>
<dbReference type="EMBL" id="CM017695">
    <property type="protein sequence ID" value="TYH07451.1"/>
    <property type="molecule type" value="Genomic_DNA"/>
</dbReference>
<evidence type="ECO:0000313" key="1">
    <source>
        <dbReference type="EMBL" id="TYH07451.1"/>
    </source>
</evidence>
<accession>A0A5D2FNW3</accession>
<dbReference type="Proteomes" id="UP000323506">
    <property type="component" value="Chromosome A08"/>
</dbReference>